<name>E6PXU1_9ZZZZ</name>
<organism evidence="1">
    <name type="scientific">mine drainage metagenome</name>
    <dbReference type="NCBI Taxonomy" id="410659"/>
    <lineage>
        <taxon>unclassified sequences</taxon>
        <taxon>metagenomes</taxon>
        <taxon>ecological metagenomes</taxon>
    </lineage>
</organism>
<sequence>MFILVPGSLVDIEENGPFLYVILILRSLSSEDVSAPIGKSGLSGPYSHGMCSGGFPMGFCCRPIS</sequence>
<protein>
    <submittedName>
        <fullName evidence="1">Uncharacterized protein</fullName>
    </submittedName>
</protein>
<accession>E6PXU1</accession>
<evidence type="ECO:0000313" key="1">
    <source>
        <dbReference type="EMBL" id="CBH99750.1"/>
    </source>
</evidence>
<dbReference type="EMBL" id="CABN01000048">
    <property type="protein sequence ID" value="CBH99750.1"/>
    <property type="molecule type" value="Genomic_DNA"/>
</dbReference>
<comment type="caution">
    <text evidence="1">The sequence shown here is derived from an EMBL/GenBank/DDBJ whole genome shotgun (WGS) entry which is preliminary data.</text>
</comment>
<gene>
    <name evidence="1" type="ORF">CARN3_0698</name>
</gene>
<proteinExistence type="predicted"/>
<reference evidence="1" key="1">
    <citation type="submission" date="2009-10" db="EMBL/GenBank/DDBJ databases">
        <title>Diversity of trophic interactions inside an arsenic-rich microbial ecosystem.</title>
        <authorList>
            <person name="Bertin P.N."/>
            <person name="Heinrich-Salmeron A."/>
            <person name="Pelletier E."/>
            <person name="Goulhen-Chollet F."/>
            <person name="Arsene-Ploetze F."/>
            <person name="Gallien S."/>
            <person name="Calteau A."/>
            <person name="Vallenet D."/>
            <person name="Casiot C."/>
            <person name="Chane-Woon-Ming B."/>
            <person name="Giloteaux L."/>
            <person name="Barakat M."/>
            <person name="Bonnefoy V."/>
            <person name="Bruneel O."/>
            <person name="Chandler M."/>
            <person name="Cleiss J."/>
            <person name="Duran R."/>
            <person name="Elbaz-Poulichet F."/>
            <person name="Fonknechten N."/>
            <person name="Lauga B."/>
            <person name="Mornico D."/>
            <person name="Ortet P."/>
            <person name="Schaeffer C."/>
            <person name="Siguier P."/>
            <person name="Alexander Thil Smith A."/>
            <person name="Van Dorsselaer A."/>
            <person name="Weissenbach J."/>
            <person name="Medigue C."/>
            <person name="Le Paslier D."/>
        </authorList>
    </citation>
    <scope>NUCLEOTIDE SEQUENCE</scope>
</reference>
<dbReference type="AlphaFoldDB" id="E6PXU1"/>